<dbReference type="Proteomes" id="UP001054252">
    <property type="component" value="Unassembled WGS sequence"/>
</dbReference>
<sequence>MGASFKPVRHYLILQSACNFKAEWTYRRIIMEGLLHNSADPHP</sequence>
<name>A0AAV5MB77_9ROSI</name>
<accession>A0AAV5MB77</accession>
<protein>
    <submittedName>
        <fullName evidence="1">Uncharacterized protein</fullName>
    </submittedName>
</protein>
<gene>
    <name evidence="1" type="ORF">SLEP1_g53253</name>
</gene>
<reference evidence="1 2" key="1">
    <citation type="journal article" date="2021" name="Commun. Biol.">
        <title>The genome of Shorea leprosula (Dipterocarpaceae) highlights the ecological relevance of drought in aseasonal tropical rainforests.</title>
        <authorList>
            <person name="Ng K.K.S."/>
            <person name="Kobayashi M.J."/>
            <person name="Fawcett J.A."/>
            <person name="Hatakeyama M."/>
            <person name="Paape T."/>
            <person name="Ng C.H."/>
            <person name="Ang C.C."/>
            <person name="Tnah L.H."/>
            <person name="Lee C.T."/>
            <person name="Nishiyama T."/>
            <person name="Sese J."/>
            <person name="O'Brien M.J."/>
            <person name="Copetti D."/>
            <person name="Mohd Noor M.I."/>
            <person name="Ong R.C."/>
            <person name="Putra M."/>
            <person name="Sireger I.Z."/>
            <person name="Indrioko S."/>
            <person name="Kosugi Y."/>
            <person name="Izuno A."/>
            <person name="Isagi Y."/>
            <person name="Lee S.L."/>
            <person name="Shimizu K.K."/>
        </authorList>
    </citation>
    <scope>NUCLEOTIDE SEQUENCE [LARGE SCALE GENOMIC DNA]</scope>
    <source>
        <strain evidence="1">214</strain>
    </source>
</reference>
<organism evidence="1 2">
    <name type="scientific">Rubroshorea leprosula</name>
    <dbReference type="NCBI Taxonomy" id="152421"/>
    <lineage>
        <taxon>Eukaryota</taxon>
        <taxon>Viridiplantae</taxon>
        <taxon>Streptophyta</taxon>
        <taxon>Embryophyta</taxon>
        <taxon>Tracheophyta</taxon>
        <taxon>Spermatophyta</taxon>
        <taxon>Magnoliopsida</taxon>
        <taxon>eudicotyledons</taxon>
        <taxon>Gunneridae</taxon>
        <taxon>Pentapetalae</taxon>
        <taxon>rosids</taxon>
        <taxon>malvids</taxon>
        <taxon>Malvales</taxon>
        <taxon>Dipterocarpaceae</taxon>
        <taxon>Rubroshorea</taxon>
    </lineage>
</organism>
<proteinExistence type="predicted"/>
<dbReference type="AlphaFoldDB" id="A0AAV5MB77"/>
<dbReference type="EMBL" id="BPVZ01000205">
    <property type="protein sequence ID" value="GKV46254.1"/>
    <property type="molecule type" value="Genomic_DNA"/>
</dbReference>
<keyword evidence="2" id="KW-1185">Reference proteome</keyword>
<evidence type="ECO:0000313" key="2">
    <source>
        <dbReference type="Proteomes" id="UP001054252"/>
    </source>
</evidence>
<comment type="caution">
    <text evidence="1">The sequence shown here is derived from an EMBL/GenBank/DDBJ whole genome shotgun (WGS) entry which is preliminary data.</text>
</comment>
<evidence type="ECO:0000313" key="1">
    <source>
        <dbReference type="EMBL" id="GKV46254.1"/>
    </source>
</evidence>